<evidence type="ECO:0000313" key="1">
    <source>
        <dbReference type="EMBL" id="QMU29149.1"/>
    </source>
</evidence>
<dbReference type="AlphaFoldDB" id="A0A7L7L9T1"/>
<reference evidence="1 2" key="2">
    <citation type="submission" date="2020-08" db="EMBL/GenBank/DDBJ databases">
        <title>Adhaeribacter dokdonensis sp. nov., isolated from the rhizosphere of Elymus tsukushiensis, a plant native to the Dokdo Islands, Republic of Korea.</title>
        <authorList>
            <person name="Ghim S.Y."/>
        </authorList>
    </citation>
    <scope>NUCLEOTIDE SEQUENCE [LARGE SCALE GENOMIC DNA]</scope>
    <source>
        <strain evidence="1 2">KUDC8001</strain>
    </source>
</reference>
<protein>
    <recommendedName>
        <fullName evidence="3">STAS/SEC14 domain-containing protein</fullName>
    </recommendedName>
</protein>
<evidence type="ECO:0008006" key="3">
    <source>
        <dbReference type="Google" id="ProtNLM"/>
    </source>
</evidence>
<name>A0A7L7L9T1_9BACT</name>
<accession>A0A7L7L9T1</accession>
<proteinExistence type="predicted"/>
<dbReference type="Proteomes" id="UP000514509">
    <property type="component" value="Chromosome"/>
</dbReference>
<reference evidence="1 2" key="1">
    <citation type="submission" date="2020-06" db="EMBL/GenBank/DDBJ databases">
        <authorList>
            <person name="Hwang Y.J."/>
        </authorList>
    </citation>
    <scope>NUCLEOTIDE SEQUENCE [LARGE SCALE GENOMIC DNA]</scope>
    <source>
        <strain evidence="1 2">KUDC8001</strain>
    </source>
</reference>
<gene>
    <name evidence="1" type="ORF">HUW48_14350</name>
</gene>
<dbReference type="EMBL" id="CP055153">
    <property type="protein sequence ID" value="QMU29149.1"/>
    <property type="molecule type" value="Genomic_DNA"/>
</dbReference>
<sequence length="135" mass="15187">MTTVSTINLVKKPFIAIELDTENEWLYINWLGSANPETGIAGCEDIIQALEKYPVQKILNDNRNLTGSWEDGINWLLQSWFPRFLGVGCFYIAWVQSSCPKGQASLGQALQHEIPNVSVLVFDDLETAASWLKEI</sequence>
<dbReference type="KEGG" id="add:HUW48_14350"/>
<keyword evidence="2" id="KW-1185">Reference proteome</keyword>
<evidence type="ECO:0000313" key="2">
    <source>
        <dbReference type="Proteomes" id="UP000514509"/>
    </source>
</evidence>
<dbReference type="RefSeq" id="WP_182411608.1">
    <property type="nucleotide sequence ID" value="NZ_CP055153.1"/>
</dbReference>
<organism evidence="1 2">
    <name type="scientific">Adhaeribacter radiodurans</name>
    <dbReference type="NCBI Taxonomy" id="2745197"/>
    <lineage>
        <taxon>Bacteria</taxon>
        <taxon>Pseudomonadati</taxon>
        <taxon>Bacteroidota</taxon>
        <taxon>Cytophagia</taxon>
        <taxon>Cytophagales</taxon>
        <taxon>Hymenobacteraceae</taxon>
        <taxon>Adhaeribacter</taxon>
    </lineage>
</organism>